<name>A0AAU8K4M0_9ACTN</name>
<organism evidence="1">
    <name type="scientific">Kitasatospora camelliae</name>
    <dbReference type="NCBI Taxonomy" id="3156397"/>
    <lineage>
        <taxon>Bacteria</taxon>
        <taxon>Bacillati</taxon>
        <taxon>Actinomycetota</taxon>
        <taxon>Actinomycetes</taxon>
        <taxon>Kitasatosporales</taxon>
        <taxon>Streptomycetaceae</taxon>
        <taxon>Kitasatospora</taxon>
    </lineage>
</organism>
<dbReference type="KEGG" id="kcm:ABWK59_34470"/>
<dbReference type="RefSeq" id="WP_354644613.1">
    <property type="nucleotide sequence ID" value="NZ_CP159872.1"/>
</dbReference>
<proteinExistence type="predicted"/>
<dbReference type="AlphaFoldDB" id="A0AAU8K4M0"/>
<gene>
    <name evidence="1" type="ORF">ABWK59_34470</name>
</gene>
<protein>
    <submittedName>
        <fullName evidence="1">Uncharacterized protein</fullName>
    </submittedName>
</protein>
<reference evidence="1" key="1">
    <citation type="submission" date="2024-06" db="EMBL/GenBank/DDBJ databases">
        <title>The genome sequences of Kitasatospora sp. strain HUAS MG31.</title>
        <authorList>
            <person name="Mo P."/>
        </authorList>
    </citation>
    <scope>NUCLEOTIDE SEQUENCE</scope>
    <source>
        <strain evidence="1">HUAS MG31</strain>
    </source>
</reference>
<dbReference type="EMBL" id="CP159872">
    <property type="protein sequence ID" value="XCM83676.1"/>
    <property type="molecule type" value="Genomic_DNA"/>
</dbReference>
<evidence type="ECO:0000313" key="1">
    <source>
        <dbReference type="EMBL" id="XCM83676.1"/>
    </source>
</evidence>
<accession>A0AAU8K4M0</accession>
<sequence>MTATADHGTLRVPRSINGIEQALTYEQRAGFYAELGPVEEADDREAVITSWWLRAMSAAYGPDRAGFRAAVQPVLGTTRVRPAEAAA</sequence>